<dbReference type="PANTHER" id="PTHR10465:SF0">
    <property type="entry name" value="SARCALUMENIN"/>
    <property type="match status" value="1"/>
</dbReference>
<evidence type="ECO:0000256" key="3">
    <source>
        <dbReference type="ARBA" id="ARBA00022801"/>
    </source>
</evidence>
<evidence type="ECO:0000313" key="8">
    <source>
        <dbReference type="EMBL" id="MBA2880766.1"/>
    </source>
</evidence>
<dbReference type="Pfam" id="PF00350">
    <property type="entry name" value="Dynamin_N"/>
    <property type="match status" value="1"/>
</dbReference>
<sequence length="759" mass="86232">MTQQAVKRALGRAARELEDLLDRAAGQISSGDGGELEQWRQLCENCRQRLEDDLLRMAVVGTIKSGKSTFINSLFSGDYLKRGAGVITSIVTRVRRSDRLEAVVYFKPWEEINSEIRQALSLFPSAGWRSSASEPFDIRNPSDRQDLRQALTSLEAGYLVNRDSRSVSSVLLDSYLQGYDRVAEIISDRTEIRRFSENDFYTHQDFAGNQGLAVYLRDLELFIDSGDLAENIEIADCQGSDSPNPLHLAMIQDYLHTSDLITYLISSRTGIRQADLKFMSMIKQMGAMGNVLFVINCDFNEHENLDDLKRVRDQVRQDLALLTPSPAVYTFSGLYALFSDIRDFLTEKDQARLDQWRGDQDLARFSQKEKNRFETDFKHLITEHRYMLLLINQLQRMETVISDFSQWLAFNQKVLSSDASGADALVSQVREQQKKTEKIRSMINSTFDGTCRQLKKELKTNTDRFFDLRHGPVVPAVVDFIRSYHISPDQYRAMLMENGLSETLPVVFQDFKERLDVFMAEQINPRLFGFVAENEAYAFEYLESICRPYESMIRETLADFGQHSGSGQESSGRQSAGNSAPVSMDGVKKAHGIAMPNAAATFDYTRGIQTEAFMKLGFFRMVQGIKKLVKRSGAAGNADFSALESGVARMKRETEATVVFHFKNYRENLKFQYLFVLIDAMAGEMSQWLVQRFQTYATDLTRIREISNKSQEEKKHFLTEMEDMISELERIKGQVDSLRKSLGRQSPAGGGAGTGDKDP</sequence>
<proteinExistence type="predicted"/>
<dbReference type="InterPro" id="IPR027417">
    <property type="entry name" value="P-loop_NTPase"/>
</dbReference>
<evidence type="ECO:0000256" key="4">
    <source>
        <dbReference type="ARBA" id="ARBA00023134"/>
    </source>
</evidence>
<dbReference type="GO" id="GO:0005525">
    <property type="term" value="F:GTP binding"/>
    <property type="evidence" value="ECO:0007669"/>
    <property type="project" value="UniProtKB-KW"/>
</dbReference>
<dbReference type="Gene3D" id="3.40.50.300">
    <property type="entry name" value="P-loop containing nucleotide triphosphate hydrolases"/>
    <property type="match status" value="2"/>
</dbReference>
<accession>A0A7W0C7T6</accession>
<protein>
    <submittedName>
        <fullName evidence="8">GTPase SAR1 family protein</fullName>
    </submittedName>
</protein>
<evidence type="ECO:0000259" key="7">
    <source>
        <dbReference type="Pfam" id="PF00350"/>
    </source>
</evidence>
<dbReference type="RefSeq" id="WP_181550424.1">
    <property type="nucleotide sequence ID" value="NZ_JACDUS010000002.1"/>
</dbReference>
<feature type="region of interest" description="Disordered" evidence="6">
    <location>
        <begin position="736"/>
        <end position="759"/>
    </location>
</feature>
<organism evidence="8 9">
    <name type="scientific">Desulfosalsimonas propionicica</name>
    <dbReference type="NCBI Taxonomy" id="332175"/>
    <lineage>
        <taxon>Bacteria</taxon>
        <taxon>Pseudomonadati</taxon>
        <taxon>Thermodesulfobacteriota</taxon>
        <taxon>Desulfobacteria</taxon>
        <taxon>Desulfobacterales</taxon>
        <taxon>Desulfosalsimonadaceae</taxon>
        <taxon>Desulfosalsimonas</taxon>
    </lineage>
</organism>
<keyword evidence="3" id="KW-0378">Hydrolase</keyword>
<dbReference type="Proteomes" id="UP000525298">
    <property type="component" value="Unassembled WGS sequence"/>
</dbReference>
<evidence type="ECO:0000256" key="6">
    <source>
        <dbReference type="SAM" id="MobiDB-lite"/>
    </source>
</evidence>
<evidence type="ECO:0000256" key="1">
    <source>
        <dbReference type="ARBA" id="ARBA00004370"/>
    </source>
</evidence>
<feature type="domain" description="Dynamin N-terminal" evidence="7">
    <location>
        <begin position="58"/>
        <end position="285"/>
    </location>
</feature>
<keyword evidence="2" id="KW-0547">Nucleotide-binding</keyword>
<gene>
    <name evidence="8" type="ORF">HNR65_001084</name>
</gene>
<feature type="compositionally biased region" description="Gly residues" evidence="6">
    <location>
        <begin position="748"/>
        <end position="759"/>
    </location>
</feature>
<dbReference type="GO" id="GO:0016020">
    <property type="term" value="C:membrane"/>
    <property type="evidence" value="ECO:0007669"/>
    <property type="project" value="UniProtKB-SubCell"/>
</dbReference>
<dbReference type="InterPro" id="IPR027094">
    <property type="entry name" value="Mitofusin_fam"/>
</dbReference>
<dbReference type="EMBL" id="JACDUS010000002">
    <property type="protein sequence ID" value="MBA2880766.1"/>
    <property type="molecule type" value="Genomic_DNA"/>
</dbReference>
<reference evidence="8 9" key="1">
    <citation type="submission" date="2020-07" db="EMBL/GenBank/DDBJ databases">
        <title>Genomic Encyclopedia of Type Strains, Phase IV (KMG-IV): sequencing the most valuable type-strain genomes for metagenomic binning, comparative biology and taxonomic classification.</title>
        <authorList>
            <person name="Goeker M."/>
        </authorList>
    </citation>
    <scope>NUCLEOTIDE SEQUENCE [LARGE SCALE GENOMIC DNA]</scope>
    <source>
        <strain evidence="8 9">DSM 17721</strain>
    </source>
</reference>
<dbReference type="GO" id="GO:0008053">
    <property type="term" value="P:mitochondrial fusion"/>
    <property type="evidence" value="ECO:0007669"/>
    <property type="project" value="TreeGrafter"/>
</dbReference>
<name>A0A7W0C7T6_9BACT</name>
<dbReference type="GO" id="GO:0003924">
    <property type="term" value="F:GTPase activity"/>
    <property type="evidence" value="ECO:0007669"/>
    <property type="project" value="InterPro"/>
</dbReference>
<evidence type="ECO:0000256" key="5">
    <source>
        <dbReference type="ARBA" id="ARBA00023136"/>
    </source>
</evidence>
<keyword evidence="5" id="KW-0472">Membrane</keyword>
<keyword evidence="4" id="KW-0342">GTP-binding</keyword>
<evidence type="ECO:0000313" key="9">
    <source>
        <dbReference type="Proteomes" id="UP000525298"/>
    </source>
</evidence>
<dbReference type="PANTHER" id="PTHR10465">
    <property type="entry name" value="TRANSMEMBRANE GTPASE FZO1"/>
    <property type="match status" value="1"/>
</dbReference>
<dbReference type="SUPFAM" id="SSF52540">
    <property type="entry name" value="P-loop containing nucleoside triphosphate hydrolases"/>
    <property type="match status" value="1"/>
</dbReference>
<feature type="region of interest" description="Disordered" evidence="6">
    <location>
        <begin position="561"/>
        <end position="583"/>
    </location>
</feature>
<evidence type="ECO:0000256" key="2">
    <source>
        <dbReference type="ARBA" id="ARBA00022741"/>
    </source>
</evidence>
<feature type="compositionally biased region" description="Low complexity" evidence="6">
    <location>
        <begin position="561"/>
        <end position="577"/>
    </location>
</feature>
<dbReference type="InterPro" id="IPR045063">
    <property type="entry name" value="Dynamin_N"/>
</dbReference>
<dbReference type="AlphaFoldDB" id="A0A7W0C7T6"/>
<comment type="caution">
    <text evidence="8">The sequence shown here is derived from an EMBL/GenBank/DDBJ whole genome shotgun (WGS) entry which is preliminary data.</text>
</comment>
<keyword evidence="9" id="KW-1185">Reference proteome</keyword>
<comment type="subcellular location">
    <subcellularLocation>
        <location evidence="1">Membrane</location>
    </subcellularLocation>
</comment>